<accession>A0A7W3QP60</accession>
<dbReference type="InterPro" id="IPR042070">
    <property type="entry name" value="PucR_C-HTH_sf"/>
</dbReference>
<reference evidence="2 3" key="1">
    <citation type="submission" date="2020-08" db="EMBL/GenBank/DDBJ databases">
        <title>Genomic Encyclopedia of Type Strains, Phase IV (KMG-IV): sequencing the most valuable type-strain genomes for metagenomic binning, comparative biology and taxonomic classification.</title>
        <authorList>
            <person name="Goeker M."/>
        </authorList>
    </citation>
    <scope>NUCLEOTIDE SEQUENCE [LARGE SCALE GENOMIC DNA]</scope>
    <source>
        <strain evidence="2 3">DSM 44197</strain>
    </source>
</reference>
<name>A0A7W3QP60_ACTNM</name>
<dbReference type="InterPro" id="IPR025736">
    <property type="entry name" value="PucR_C-HTH_dom"/>
</dbReference>
<protein>
    <recommendedName>
        <fullName evidence="1">PucR C-terminal helix-turn-helix domain-containing protein</fullName>
    </recommendedName>
</protein>
<evidence type="ECO:0000313" key="2">
    <source>
        <dbReference type="EMBL" id="MBA8954266.1"/>
    </source>
</evidence>
<dbReference type="InterPro" id="IPR051448">
    <property type="entry name" value="CdaR-like_regulators"/>
</dbReference>
<dbReference type="RefSeq" id="WP_312898148.1">
    <property type="nucleotide sequence ID" value="NZ_BAAALP010000062.1"/>
</dbReference>
<comment type="caution">
    <text evidence="2">The sequence shown here is derived from an EMBL/GenBank/DDBJ whole genome shotgun (WGS) entry which is preliminary data.</text>
</comment>
<feature type="domain" description="PucR C-terminal helix-turn-helix" evidence="1">
    <location>
        <begin position="284"/>
        <end position="341"/>
    </location>
</feature>
<dbReference type="Proteomes" id="UP000572680">
    <property type="component" value="Unassembled WGS sequence"/>
</dbReference>
<dbReference type="PANTHER" id="PTHR33744">
    <property type="entry name" value="CARBOHYDRATE DIACID REGULATOR"/>
    <property type="match status" value="1"/>
</dbReference>
<dbReference type="Pfam" id="PF13556">
    <property type="entry name" value="HTH_30"/>
    <property type="match status" value="1"/>
</dbReference>
<sequence length="345" mass="36551">MYEGDFQALVDEVSALLAAPATLEDRDFRLIAFAAQEGDLDAVRTGSILRRSSPAGVRAWFESFGIARAAGPVRTPHDPRTGVLARLCLPARDAGVTYGYLWLLDEGAIGLDDPRLAEAMRLAGAAGALLAEQGRPSRALGLLLAEAEAERAEGRSLLADHAVAASPFVVMVVGGELRPAPYGMIATRDVLLAPVRDLAEGRAQAARIAARAGAVGISGLGRDLGRVREAVRQARAALRVARDVPGAGPVAAWDALGPYRMLTELSDGDPAVAPLLDPKNAPLRLTAETYLDQAGNAQRTAAALNVHRQTLYYRLSRIEELTGLDLDSGADRLLLHMALKAAHLR</sequence>
<dbReference type="Gene3D" id="1.10.10.2840">
    <property type="entry name" value="PucR C-terminal helix-turn-helix domain"/>
    <property type="match status" value="1"/>
</dbReference>
<gene>
    <name evidence="2" type="ORF">HNR61_005920</name>
</gene>
<organism evidence="2 3">
    <name type="scientific">Actinomadura namibiensis</name>
    <dbReference type="NCBI Taxonomy" id="182080"/>
    <lineage>
        <taxon>Bacteria</taxon>
        <taxon>Bacillati</taxon>
        <taxon>Actinomycetota</taxon>
        <taxon>Actinomycetes</taxon>
        <taxon>Streptosporangiales</taxon>
        <taxon>Thermomonosporaceae</taxon>
        <taxon>Actinomadura</taxon>
    </lineage>
</organism>
<dbReference type="AlphaFoldDB" id="A0A7W3QP60"/>
<evidence type="ECO:0000313" key="3">
    <source>
        <dbReference type="Proteomes" id="UP000572680"/>
    </source>
</evidence>
<evidence type="ECO:0000259" key="1">
    <source>
        <dbReference type="Pfam" id="PF13556"/>
    </source>
</evidence>
<keyword evidence="3" id="KW-1185">Reference proteome</keyword>
<dbReference type="PANTHER" id="PTHR33744:SF17">
    <property type="entry name" value="CONSERVED PROTEIN"/>
    <property type="match status" value="1"/>
</dbReference>
<dbReference type="EMBL" id="JACJIA010000008">
    <property type="protein sequence ID" value="MBA8954266.1"/>
    <property type="molecule type" value="Genomic_DNA"/>
</dbReference>
<proteinExistence type="predicted"/>